<gene>
    <name evidence="2" type="ORF">MRATA1EN1_LOCUS1597</name>
</gene>
<organism evidence="2 3">
    <name type="scientific">Rangifer tarandus platyrhynchus</name>
    <name type="common">Svalbard reindeer</name>
    <dbReference type="NCBI Taxonomy" id="3082113"/>
    <lineage>
        <taxon>Eukaryota</taxon>
        <taxon>Metazoa</taxon>
        <taxon>Chordata</taxon>
        <taxon>Craniata</taxon>
        <taxon>Vertebrata</taxon>
        <taxon>Euteleostomi</taxon>
        <taxon>Mammalia</taxon>
        <taxon>Eutheria</taxon>
        <taxon>Laurasiatheria</taxon>
        <taxon>Artiodactyla</taxon>
        <taxon>Ruminantia</taxon>
        <taxon>Pecora</taxon>
        <taxon>Cervidae</taxon>
        <taxon>Odocoileinae</taxon>
        <taxon>Rangifer</taxon>
    </lineage>
</organism>
<evidence type="ECO:0000256" key="1">
    <source>
        <dbReference type="SAM" id="MobiDB-lite"/>
    </source>
</evidence>
<sequence length="388" mass="40270">MWERALFLNGFWERLAPCLRTPPAKRVGAALVSPLPGPSGAQSSPTSVGSHSHGACLQAPQRSPQRLILSHVGLQEPSRSPVCVPASGIRRVKASLGASARGWLVGRVLGVRKANTAPRRDPGRSRGPQSRAQFLLLACGGLVKDALSKLPCCPCPGPPTRVKLGGNKPIRVPGPAGPLTPLSQLPLMPGPLGGSGLACTPNWAALPLQAPGAPGVLTGLTSVCGSAPQLLQAPGCGPGPWAPLDLVVTGSARPACERPLLGPACSPPPTRALSFCPGAALFQGWHLGKVCTADSALRVFLHTLPRDADGLSWEAQPLFLKPPQGCAPGPWEKPVGSCQTRPAPSSIQRVVLGPRELVTPALLPLAEKPPRAEMSQLRPAPGPQRIRQ</sequence>
<accession>A0ABN8XTA7</accession>
<feature type="compositionally biased region" description="Polar residues" evidence="1">
    <location>
        <begin position="40"/>
        <end position="50"/>
    </location>
</feature>
<reference evidence="2" key="1">
    <citation type="submission" date="2023-04" db="EMBL/GenBank/DDBJ databases">
        <authorList>
            <consortium name="ELIXIR-Norway"/>
        </authorList>
    </citation>
    <scope>NUCLEOTIDE SEQUENCE [LARGE SCALE GENOMIC DNA]</scope>
</reference>
<keyword evidence="3" id="KW-1185">Reference proteome</keyword>
<dbReference type="Proteomes" id="UP001176941">
    <property type="component" value="Chromosome 1"/>
</dbReference>
<protein>
    <submittedName>
        <fullName evidence="2">Uncharacterized protein</fullName>
    </submittedName>
</protein>
<dbReference type="EMBL" id="OX459937">
    <property type="protein sequence ID" value="CAI9152635.1"/>
    <property type="molecule type" value="Genomic_DNA"/>
</dbReference>
<evidence type="ECO:0000313" key="3">
    <source>
        <dbReference type="Proteomes" id="UP001176941"/>
    </source>
</evidence>
<name>A0ABN8XTA7_RANTA</name>
<proteinExistence type="predicted"/>
<feature type="region of interest" description="Disordered" evidence="1">
    <location>
        <begin position="362"/>
        <end position="388"/>
    </location>
</feature>
<evidence type="ECO:0000313" key="2">
    <source>
        <dbReference type="EMBL" id="CAI9152635.1"/>
    </source>
</evidence>
<feature type="region of interest" description="Disordered" evidence="1">
    <location>
        <begin position="35"/>
        <end position="56"/>
    </location>
</feature>